<protein>
    <submittedName>
        <fullName evidence="1">Uncharacterized protein</fullName>
    </submittedName>
</protein>
<dbReference type="Proteomes" id="UP001055879">
    <property type="component" value="Linkage Group LG04"/>
</dbReference>
<proteinExistence type="predicted"/>
<reference evidence="2" key="1">
    <citation type="journal article" date="2022" name="Mol. Ecol. Resour.">
        <title>The genomes of chicory, endive, great burdock and yacon provide insights into Asteraceae palaeo-polyploidization history and plant inulin production.</title>
        <authorList>
            <person name="Fan W."/>
            <person name="Wang S."/>
            <person name="Wang H."/>
            <person name="Wang A."/>
            <person name="Jiang F."/>
            <person name="Liu H."/>
            <person name="Zhao H."/>
            <person name="Xu D."/>
            <person name="Zhang Y."/>
        </authorList>
    </citation>
    <scope>NUCLEOTIDE SEQUENCE [LARGE SCALE GENOMIC DNA]</scope>
    <source>
        <strain evidence="2">cv. Niubang</strain>
    </source>
</reference>
<keyword evidence="2" id="KW-1185">Reference proteome</keyword>
<gene>
    <name evidence="1" type="ORF">L6452_13568</name>
</gene>
<name>A0ACB9CIV8_ARCLA</name>
<evidence type="ECO:0000313" key="2">
    <source>
        <dbReference type="Proteomes" id="UP001055879"/>
    </source>
</evidence>
<evidence type="ECO:0000313" key="1">
    <source>
        <dbReference type="EMBL" id="KAI3734105.1"/>
    </source>
</evidence>
<dbReference type="EMBL" id="CM042050">
    <property type="protein sequence ID" value="KAI3734105.1"/>
    <property type="molecule type" value="Genomic_DNA"/>
</dbReference>
<comment type="caution">
    <text evidence="1">The sequence shown here is derived from an EMBL/GenBank/DDBJ whole genome shotgun (WGS) entry which is preliminary data.</text>
</comment>
<reference evidence="1 2" key="2">
    <citation type="journal article" date="2022" name="Mol. Ecol. Resour.">
        <title>The genomes of chicory, endive, great burdock and yacon provide insights into Asteraceae paleo-polyploidization history and plant inulin production.</title>
        <authorList>
            <person name="Fan W."/>
            <person name="Wang S."/>
            <person name="Wang H."/>
            <person name="Wang A."/>
            <person name="Jiang F."/>
            <person name="Liu H."/>
            <person name="Zhao H."/>
            <person name="Xu D."/>
            <person name="Zhang Y."/>
        </authorList>
    </citation>
    <scope>NUCLEOTIDE SEQUENCE [LARGE SCALE GENOMIC DNA]</scope>
    <source>
        <strain evidence="2">cv. Niubang</strain>
    </source>
</reference>
<organism evidence="1 2">
    <name type="scientific">Arctium lappa</name>
    <name type="common">Greater burdock</name>
    <name type="synonym">Lappa major</name>
    <dbReference type="NCBI Taxonomy" id="4217"/>
    <lineage>
        <taxon>Eukaryota</taxon>
        <taxon>Viridiplantae</taxon>
        <taxon>Streptophyta</taxon>
        <taxon>Embryophyta</taxon>
        <taxon>Tracheophyta</taxon>
        <taxon>Spermatophyta</taxon>
        <taxon>Magnoliopsida</taxon>
        <taxon>eudicotyledons</taxon>
        <taxon>Gunneridae</taxon>
        <taxon>Pentapetalae</taxon>
        <taxon>asterids</taxon>
        <taxon>campanulids</taxon>
        <taxon>Asterales</taxon>
        <taxon>Asteraceae</taxon>
        <taxon>Carduoideae</taxon>
        <taxon>Cardueae</taxon>
        <taxon>Arctiinae</taxon>
        <taxon>Arctium</taxon>
    </lineage>
</organism>
<accession>A0ACB9CIV8</accession>
<sequence>MKGDNEEEGAYEDGFVEGSASMKSDNLMLKKERHSHPINGIKIAKSHTVGFHEVKKAYRAKAHQLHPDVIPSSVKEECTKKFVELREAYEVLSDPNSRRLYDLSLVDSKCDSRMVWEMQLEGLKRRSENCCNYD</sequence>